<evidence type="ECO:0000256" key="1">
    <source>
        <dbReference type="SAM" id="SignalP"/>
    </source>
</evidence>
<evidence type="ECO:0000313" key="3">
    <source>
        <dbReference type="EMBL" id="KAH7050209.1"/>
    </source>
</evidence>
<protein>
    <recommendedName>
        <fullName evidence="2">Beta-lactamase-like ARB-00930-like C-terminal domain-containing protein</fullName>
    </recommendedName>
</protein>
<gene>
    <name evidence="3" type="ORF">B0J12DRAFT_699609</name>
</gene>
<dbReference type="SUPFAM" id="SSF56601">
    <property type="entry name" value="beta-lactamase/transpeptidase-like"/>
    <property type="match status" value="1"/>
</dbReference>
<evidence type="ECO:0000313" key="4">
    <source>
        <dbReference type="Proteomes" id="UP000774617"/>
    </source>
</evidence>
<name>A0ABQ8GDQ9_9PEZI</name>
<dbReference type="InterPro" id="IPR012338">
    <property type="entry name" value="Beta-lactam/transpept-like"/>
</dbReference>
<organism evidence="3 4">
    <name type="scientific">Macrophomina phaseolina</name>
    <dbReference type="NCBI Taxonomy" id="35725"/>
    <lineage>
        <taxon>Eukaryota</taxon>
        <taxon>Fungi</taxon>
        <taxon>Dikarya</taxon>
        <taxon>Ascomycota</taxon>
        <taxon>Pezizomycotina</taxon>
        <taxon>Dothideomycetes</taxon>
        <taxon>Dothideomycetes incertae sedis</taxon>
        <taxon>Botryosphaeriales</taxon>
        <taxon>Botryosphaeriaceae</taxon>
        <taxon>Macrophomina</taxon>
    </lineage>
</organism>
<feature type="chain" id="PRO_5045480981" description="Beta-lactamase-like ARB-00930-like C-terminal domain-containing protein" evidence="1">
    <location>
        <begin position="21"/>
        <end position="380"/>
    </location>
</feature>
<reference evidence="3 4" key="1">
    <citation type="journal article" date="2021" name="Nat. Commun.">
        <title>Genetic determinants of endophytism in the Arabidopsis root mycobiome.</title>
        <authorList>
            <person name="Mesny F."/>
            <person name="Miyauchi S."/>
            <person name="Thiergart T."/>
            <person name="Pickel B."/>
            <person name="Atanasova L."/>
            <person name="Karlsson M."/>
            <person name="Huettel B."/>
            <person name="Barry K.W."/>
            <person name="Haridas S."/>
            <person name="Chen C."/>
            <person name="Bauer D."/>
            <person name="Andreopoulos W."/>
            <person name="Pangilinan J."/>
            <person name="LaButti K."/>
            <person name="Riley R."/>
            <person name="Lipzen A."/>
            <person name="Clum A."/>
            <person name="Drula E."/>
            <person name="Henrissat B."/>
            <person name="Kohler A."/>
            <person name="Grigoriev I.V."/>
            <person name="Martin F.M."/>
            <person name="Hacquard S."/>
        </authorList>
    </citation>
    <scope>NUCLEOTIDE SEQUENCE [LARGE SCALE GENOMIC DNA]</scope>
    <source>
        <strain evidence="3 4">MPI-SDFR-AT-0080</strain>
    </source>
</reference>
<dbReference type="InterPro" id="IPR058664">
    <property type="entry name" value="ARB_00930-like_C"/>
</dbReference>
<keyword evidence="1" id="KW-0732">Signal</keyword>
<sequence>MANRILILLIAAVVASTAMAESQPCPLLGPFFPAPRIDPSSAAIKEALSNFTKELDSYLEAVDGDFGPIRPSTTSLSIALLAGSTSAHHSSMNITIQHPLRRSDSGMRMMIHCTRVYALIGEAGSEVWHRPTKEFVPERKVSGESSTGADALSRVEWDEITLGALASPHSFTDEKQTAQACNLNEPCLREGSSRHSILPATQRGHENRHRPPDFVRTFAAQPPLYLPDITPTFSRAAFQPLAYAAENLTGQPFDSALEEKLFTPLGLTRTRIPGWRLVVAGTDWREEMARVSGIVAVELDFRLYPMDLREDVADGGRKQAFSAVFQDRTAPVDQGTPTCVTWADVNRLKWDAKYLDGFVFMLDRERKAASISASCFGRNI</sequence>
<dbReference type="Gene3D" id="3.40.710.10">
    <property type="entry name" value="DD-peptidase/beta-lactamase superfamily"/>
    <property type="match status" value="1"/>
</dbReference>
<dbReference type="Proteomes" id="UP000774617">
    <property type="component" value="Unassembled WGS sequence"/>
</dbReference>
<accession>A0ABQ8GDQ9</accession>
<feature type="signal peptide" evidence="1">
    <location>
        <begin position="1"/>
        <end position="20"/>
    </location>
</feature>
<proteinExistence type="predicted"/>
<dbReference type="EMBL" id="JAGTJR010000013">
    <property type="protein sequence ID" value="KAH7050209.1"/>
    <property type="molecule type" value="Genomic_DNA"/>
</dbReference>
<evidence type="ECO:0000259" key="2">
    <source>
        <dbReference type="Pfam" id="PF26335"/>
    </source>
</evidence>
<comment type="caution">
    <text evidence="3">The sequence shown here is derived from an EMBL/GenBank/DDBJ whole genome shotgun (WGS) entry which is preliminary data.</text>
</comment>
<dbReference type="Pfam" id="PF26335">
    <property type="entry name" value="ARB_00930_C"/>
    <property type="match status" value="1"/>
</dbReference>
<keyword evidence="4" id="KW-1185">Reference proteome</keyword>
<feature type="domain" description="Beta-lactamase-like ARB-00930-like C-terminal" evidence="2">
    <location>
        <begin position="277"/>
        <end position="377"/>
    </location>
</feature>